<feature type="domain" description="EF-hand" evidence="10">
    <location>
        <begin position="2"/>
        <end position="37"/>
    </location>
</feature>
<dbReference type="PRINTS" id="PR00704">
    <property type="entry name" value="CALPAIN"/>
</dbReference>
<dbReference type="Pfam" id="PF00648">
    <property type="entry name" value="Peptidase_C2"/>
    <property type="match status" value="1"/>
</dbReference>
<keyword evidence="2 6" id="KW-0645">Protease</keyword>
<dbReference type="InterPro" id="IPR011042">
    <property type="entry name" value="6-blade_b-propeller_TolB-like"/>
</dbReference>
<organism evidence="11 12">
    <name type="scientific">Durusdinium trenchii</name>
    <dbReference type="NCBI Taxonomy" id="1381693"/>
    <lineage>
        <taxon>Eukaryota</taxon>
        <taxon>Sar</taxon>
        <taxon>Alveolata</taxon>
        <taxon>Dinophyceae</taxon>
        <taxon>Suessiales</taxon>
        <taxon>Symbiodiniaceae</taxon>
        <taxon>Durusdinium</taxon>
    </lineage>
</organism>
<dbReference type="InterPro" id="IPR011992">
    <property type="entry name" value="EF-hand-dom_pair"/>
</dbReference>
<feature type="domain" description="BTB" evidence="8">
    <location>
        <begin position="635"/>
        <end position="706"/>
    </location>
</feature>
<dbReference type="Proteomes" id="UP001642484">
    <property type="component" value="Unassembled WGS sequence"/>
</dbReference>
<feature type="active site" evidence="6">
    <location>
        <position position="409"/>
    </location>
</feature>
<evidence type="ECO:0000256" key="3">
    <source>
        <dbReference type="ARBA" id="ARBA00022801"/>
    </source>
</evidence>
<dbReference type="PROSITE" id="PS00018">
    <property type="entry name" value="EF_HAND_1"/>
    <property type="match status" value="2"/>
</dbReference>
<dbReference type="SUPFAM" id="SSF47473">
    <property type="entry name" value="EF-hand"/>
    <property type="match status" value="1"/>
</dbReference>
<dbReference type="Pfam" id="PF07707">
    <property type="entry name" value="BACK"/>
    <property type="match status" value="2"/>
</dbReference>
<evidence type="ECO:0000313" key="11">
    <source>
        <dbReference type="EMBL" id="CAK9083949.1"/>
    </source>
</evidence>
<evidence type="ECO:0000259" key="9">
    <source>
        <dbReference type="PROSITE" id="PS50203"/>
    </source>
</evidence>
<keyword evidence="3 6" id="KW-0378">Hydrolase</keyword>
<protein>
    <recommendedName>
        <fullName evidence="13">Calmodulin</fullName>
    </recommendedName>
</protein>
<accession>A0ABP0Q7J6</accession>
<comment type="caution">
    <text evidence="11">The sequence shown here is derived from an EMBL/GenBank/DDBJ whole genome shotgun (WGS) entry which is preliminary data.</text>
</comment>
<evidence type="ECO:0008006" key="13">
    <source>
        <dbReference type="Google" id="ProtNLM"/>
    </source>
</evidence>
<proteinExistence type="inferred from homology"/>
<dbReference type="InterPro" id="IPR038765">
    <property type="entry name" value="Papain-like_cys_pep_sf"/>
</dbReference>
<feature type="domain" description="EF-hand" evidence="10">
    <location>
        <begin position="44"/>
        <end position="72"/>
    </location>
</feature>
<dbReference type="SMART" id="SM00054">
    <property type="entry name" value="EFh"/>
    <property type="match status" value="2"/>
</dbReference>
<feature type="compositionally biased region" description="Basic and acidic residues" evidence="7">
    <location>
        <begin position="159"/>
        <end position="168"/>
    </location>
</feature>
<feature type="domain" description="Calpain catalytic" evidence="9">
    <location>
        <begin position="160"/>
        <end position="493"/>
    </location>
</feature>
<dbReference type="Gene3D" id="3.90.70.10">
    <property type="entry name" value="Cysteine proteinases"/>
    <property type="match status" value="1"/>
</dbReference>
<dbReference type="InterPro" id="IPR011333">
    <property type="entry name" value="SKP1/BTB/POZ_sf"/>
</dbReference>
<keyword evidence="12" id="KW-1185">Reference proteome</keyword>
<keyword evidence="4 6" id="KW-0788">Thiol protease</keyword>
<dbReference type="SMART" id="SM00230">
    <property type="entry name" value="CysPc"/>
    <property type="match status" value="1"/>
</dbReference>
<dbReference type="InterPro" id="IPR011705">
    <property type="entry name" value="BACK"/>
</dbReference>
<dbReference type="PROSITE" id="PS50097">
    <property type="entry name" value="BTB"/>
    <property type="match status" value="2"/>
</dbReference>
<sequence>MAAKKRLQELFEKYDADGDGVLSEEEMLVVFQQINPKLAQMAPQIFEANDTNKDGEIQVHEFISWLCGSAAAVTPQTTPKGLDVLITNTSDRVSKCFYFHLRNCENVELTNGERPTFVVKAGEQVSQSLLSWTSPGVQGKYSFRWTSRAKFTGVEDDPNAFKDPDFPHDSSSVGESQTSFKVGQQPEFWMRARMLGDPSEALLFDQINPQDIRQGNLSDCWLMSALSCLAEQPSRIRKLFSSKHLTDDGKYEISLFDPVDKAWQTVVIDEFIPCVKQNEEPKAAFSYPVGEELWVQLLEKAVAKFCGCYGMLAGGSAAWAFMVLTGVTNVICYWKKSGTWYRRTACCRAGKRGPNSIGWKGFASDTHEASAVFELLSKDAAAQYCVTCSIHGGGAAEEDAHGVGLFNNHEYSLLQVREEQLDDGTPMRFMVLRNPWGCLEFRGDWSDRSELWEQNPQLKERLKVTDNKNDGRFYISFDDWAKYFTFVVICPHDGGVQKRQEKRSKWTTLGRGLQVSTALGETPTPSIEADAASGSAWAAAKGGSLASLAGFAAREGEVAEEEATGFLAEQRHYLSLKRRTLRRRADGSEVRLAGSGYGDYNQVGDSDKPEVQSMADHQASLLQQLQDFRASGFRCDVTLQSRDGRLHHGHVLVLSAASSVLKAMLCGDFHESQMVQTGGAVNIDASGGAVAAFLDYIYGKETCIETLETTDDQVELLKLASSYGLPNLAARLASEWQASLDSASALKLLPHIWTHSEFSDLADSCEQQILDDFALCVESADFLNLTAGQLGRILQRNELHVAREETVLQGVFKWVGASKAERTCHLELLLQNIDFPSMSVANLKHLSRFAQSAGAAGPGLSRDVNGALRRHRKRQADGSSEKHQPKRRCLKNWCPDVGADSDSTCQPVTPPVCGLGFCWHDGALYIADWSSKRVLRCRPGESECQIVAGVGATVNGHNQLHRPLDVAVSPSGDVFVVDWEARDRRSLLKFSNGHGQVLLQTPGLFRVACSPNGVLYVLDNVGKKVQRVDGSVLTPVLDSSDLPEDQRFAASQLFVTSEETVYLSNGRGKRVLRFSPGSPQPTTVGSIQQEGARGLAGLFVTENHKIYVTDPVRKRIWVLNEGETTGVQLDLALPDGVVPFDVMLQRDSMYVLHYEVDNPENIQAVYRCCLPPELVLDAASVQRRQRQSVVRLEGEEMEMVAAGSWIQRLQDFRSNEFRCDVTLRSRDGRLHHGHVLVLSAASSVLKAMLCGDFHESQLVKSGEAENIDASGGAVAAFLDYIYGKEACIDTTDDQVELLKLASSYGLPNLTACLAAEWQASLDSASALKLLPHVWTHSECCNLAKSCEQQILGDFAQCVESEDFVHLTVGQLGSNLQRHDLHVAREETVLQGVFKWVSASTAERACHLELLLQNIDFPSMSVANLKRLSRFSQSAGASGPGLSRAVNDALRLHRKRQADGSSEKHQPKRRCLKHWCPDLGADGDSACQPVTPPVYGLGFCWHDGALYIAVLSSKRVLRCRPGESECQIVAGVGAAVNGHNQLHSPIDVAVSPSGDVFVLNMEARDRRSLLKFSNGHGEVLLQTPGLTRVDCSANGVLYVVDNDGTKVQRVDGSVLTPVLDSSELPEDQRFIASQLFVTSEETVYLSDLRGKRVLRFSPGSPQPTTVGNFQQEGAVRLAGLFVTESRKIYVADLARKRIWVLNEGETTSTQLDLALSDGVSPSDVMLQGNSMYFLHYDLDHPEKIKPVYRYRLPPELVLDTASATRGAQSAEDT</sequence>
<evidence type="ECO:0000256" key="6">
    <source>
        <dbReference type="PROSITE-ProRule" id="PRU00239"/>
    </source>
</evidence>
<feature type="active site" evidence="6">
    <location>
        <position position="220"/>
    </location>
</feature>
<dbReference type="Gene3D" id="1.10.238.10">
    <property type="entry name" value="EF-hand"/>
    <property type="match status" value="1"/>
</dbReference>
<dbReference type="InterPro" id="IPR000210">
    <property type="entry name" value="BTB/POZ_dom"/>
</dbReference>
<feature type="region of interest" description="Disordered" evidence="7">
    <location>
        <begin position="854"/>
        <end position="884"/>
    </location>
</feature>
<dbReference type="Gene3D" id="1.25.40.420">
    <property type="match status" value="2"/>
</dbReference>
<dbReference type="CDD" id="cd18186">
    <property type="entry name" value="BTB_POZ_ZBTB_KLHL-like"/>
    <property type="match status" value="2"/>
</dbReference>
<dbReference type="PANTHER" id="PTHR10183:SF379">
    <property type="entry name" value="CALPAIN-5"/>
    <property type="match status" value="1"/>
</dbReference>
<dbReference type="Pfam" id="PF00651">
    <property type="entry name" value="BTB"/>
    <property type="match status" value="2"/>
</dbReference>
<dbReference type="InterPro" id="IPR022684">
    <property type="entry name" value="Calpain_cysteine_protease"/>
</dbReference>
<evidence type="ECO:0000256" key="4">
    <source>
        <dbReference type="ARBA" id="ARBA00022807"/>
    </source>
</evidence>
<dbReference type="Gene3D" id="3.30.710.10">
    <property type="entry name" value="Potassium Channel Kv1.1, Chain A"/>
    <property type="match status" value="2"/>
</dbReference>
<gene>
    <name evidence="11" type="ORF">CCMP2556_LOCUS40883</name>
</gene>
<dbReference type="InterPro" id="IPR002048">
    <property type="entry name" value="EF_hand_dom"/>
</dbReference>
<dbReference type="SMART" id="SM00875">
    <property type="entry name" value="BACK"/>
    <property type="match status" value="2"/>
</dbReference>
<evidence type="ECO:0000256" key="7">
    <source>
        <dbReference type="SAM" id="MobiDB-lite"/>
    </source>
</evidence>
<dbReference type="PROSITE" id="PS50203">
    <property type="entry name" value="CALPAIN_CAT"/>
    <property type="match status" value="1"/>
</dbReference>
<dbReference type="InterPro" id="IPR018247">
    <property type="entry name" value="EF_Hand_1_Ca_BS"/>
</dbReference>
<reference evidence="11 12" key="1">
    <citation type="submission" date="2024-02" db="EMBL/GenBank/DDBJ databases">
        <authorList>
            <person name="Chen Y."/>
            <person name="Shah S."/>
            <person name="Dougan E. K."/>
            <person name="Thang M."/>
            <person name="Chan C."/>
        </authorList>
    </citation>
    <scope>NUCLEOTIDE SEQUENCE [LARGE SCALE GENOMIC DNA]</scope>
</reference>
<dbReference type="SUPFAM" id="SSF54001">
    <property type="entry name" value="Cysteine proteinases"/>
    <property type="match status" value="1"/>
</dbReference>
<evidence type="ECO:0000256" key="1">
    <source>
        <dbReference type="ARBA" id="ARBA00007623"/>
    </source>
</evidence>
<dbReference type="Gene3D" id="2.120.10.30">
    <property type="entry name" value="TolB, C-terminal domain"/>
    <property type="match status" value="2"/>
</dbReference>
<feature type="region of interest" description="Disordered" evidence="7">
    <location>
        <begin position="156"/>
        <end position="177"/>
    </location>
</feature>
<feature type="domain" description="BTB" evidence="8">
    <location>
        <begin position="1219"/>
        <end position="1290"/>
    </location>
</feature>
<dbReference type="CDD" id="cd00051">
    <property type="entry name" value="EFh"/>
    <property type="match status" value="1"/>
</dbReference>
<dbReference type="InterPro" id="IPR001300">
    <property type="entry name" value="Peptidase_C2_calpain_cat"/>
</dbReference>
<keyword evidence="5" id="KW-0106">Calcium</keyword>
<dbReference type="PANTHER" id="PTHR10183">
    <property type="entry name" value="CALPAIN"/>
    <property type="match status" value="1"/>
</dbReference>
<evidence type="ECO:0000259" key="10">
    <source>
        <dbReference type="PROSITE" id="PS50222"/>
    </source>
</evidence>
<evidence type="ECO:0000256" key="5">
    <source>
        <dbReference type="ARBA" id="ARBA00022837"/>
    </source>
</evidence>
<dbReference type="SUPFAM" id="SSF101898">
    <property type="entry name" value="NHL repeat"/>
    <property type="match status" value="2"/>
</dbReference>
<evidence type="ECO:0000256" key="2">
    <source>
        <dbReference type="ARBA" id="ARBA00022670"/>
    </source>
</evidence>
<dbReference type="SUPFAM" id="SSF54695">
    <property type="entry name" value="POZ domain"/>
    <property type="match status" value="2"/>
</dbReference>
<feature type="active site" evidence="6">
    <location>
        <position position="434"/>
    </location>
</feature>
<dbReference type="EMBL" id="CAXAMN010024128">
    <property type="protein sequence ID" value="CAK9083949.1"/>
    <property type="molecule type" value="Genomic_DNA"/>
</dbReference>
<evidence type="ECO:0000259" key="8">
    <source>
        <dbReference type="PROSITE" id="PS50097"/>
    </source>
</evidence>
<dbReference type="SMART" id="SM00225">
    <property type="entry name" value="BTB"/>
    <property type="match status" value="2"/>
</dbReference>
<evidence type="ECO:0000313" key="12">
    <source>
        <dbReference type="Proteomes" id="UP001642484"/>
    </source>
</evidence>
<comment type="similarity">
    <text evidence="1">Belongs to the peptidase C2 family.</text>
</comment>
<dbReference type="Pfam" id="PF13499">
    <property type="entry name" value="EF-hand_7"/>
    <property type="match status" value="1"/>
</dbReference>
<name>A0ABP0Q7J6_9DINO</name>
<dbReference type="PROSITE" id="PS50222">
    <property type="entry name" value="EF_HAND_2"/>
    <property type="match status" value="2"/>
</dbReference>